<comment type="cofactor">
    <cofactor evidence="1">
        <name>a divalent metal cation</name>
        <dbReference type="ChEBI" id="CHEBI:60240"/>
    </cofactor>
</comment>
<name>A0A6P8YEZ6_THRPL</name>
<keyword evidence="7" id="KW-0539">Nucleus</keyword>
<dbReference type="AlphaFoldDB" id="A0A6P8YEZ6"/>
<dbReference type="InParanoid" id="A0A6P8YEZ6"/>
<feature type="domain" description="DDE Tnp4" evidence="8">
    <location>
        <begin position="161"/>
        <end position="317"/>
    </location>
</feature>
<keyword evidence="5" id="KW-0479">Metal-binding</keyword>
<evidence type="ECO:0000256" key="3">
    <source>
        <dbReference type="ARBA" id="ARBA00006958"/>
    </source>
</evidence>
<dbReference type="PANTHER" id="PTHR22930:SF289">
    <property type="entry name" value="DDE TNP4 DOMAIN-CONTAINING PROTEIN-RELATED"/>
    <property type="match status" value="1"/>
</dbReference>
<evidence type="ECO:0000256" key="4">
    <source>
        <dbReference type="ARBA" id="ARBA00022722"/>
    </source>
</evidence>
<dbReference type="GeneID" id="117640219"/>
<comment type="similarity">
    <text evidence="3">Belongs to the HARBI1 family.</text>
</comment>
<proteinExistence type="inferred from homology"/>
<evidence type="ECO:0000256" key="7">
    <source>
        <dbReference type="ARBA" id="ARBA00023242"/>
    </source>
</evidence>
<dbReference type="Pfam" id="PF13359">
    <property type="entry name" value="DDE_Tnp_4"/>
    <property type="match status" value="1"/>
</dbReference>
<dbReference type="OrthoDB" id="6509413at2759"/>
<evidence type="ECO:0000256" key="1">
    <source>
        <dbReference type="ARBA" id="ARBA00001968"/>
    </source>
</evidence>
<gene>
    <name evidence="10" type="primary">LOC117640219</name>
</gene>
<keyword evidence="6" id="KW-0378">Hydrolase</keyword>
<protein>
    <submittedName>
        <fullName evidence="10">Nuclease HARBI1</fullName>
    </submittedName>
</protein>
<dbReference type="PANTHER" id="PTHR22930">
    <property type="match status" value="1"/>
</dbReference>
<evidence type="ECO:0000256" key="5">
    <source>
        <dbReference type="ARBA" id="ARBA00022723"/>
    </source>
</evidence>
<dbReference type="RefSeq" id="XP_034232437.1">
    <property type="nucleotide sequence ID" value="XM_034376546.1"/>
</dbReference>
<dbReference type="Proteomes" id="UP000515158">
    <property type="component" value="Unplaced"/>
</dbReference>
<evidence type="ECO:0000313" key="10">
    <source>
        <dbReference type="RefSeq" id="XP_034232437.1"/>
    </source>
</evidence>
<dbReference type="GO" id="GO:0004518">
    <property type="term" value="F:nuclease activity"/>
    <property type="evidence" value="ECO:0007669"/>
    <property type="project" value="UniProtKB-KW"/>
</dbReference>
<evidence type="ECO:0000313" key="9">
    <source>
        <dbReference type="Proteomes" id="UP000515158"/>
    </source>
</evidence>
<dbReference type="GO" id="GO:0016787">
    <property type="term" value="F:hydrolase activity"/>
    <property type="evidence" value="ECO:0007669"/>
    <property type="project" value="UniProtKB-KW"/>
</dbReference>
<keyword evidence="4" id="KW-0540">Nuclease</keyword>
<comment type="subcellular location">
    <subcellularLocation>
        <location evidence="2">Nucleus</location>
    </subcellularLocation>
</comment>
<dbReference type="KEGG" id="tpal:117640219"/>
<evidence type="ECO:0000256" key="2">
    <source>
        <dbReference type="ARBA" id="ARBA00004123"/>
    </source>
</evidence>
<keyword evidence="9" id="KW-1185">Reference proteome</keyword>
<evidence type="ECO:0000259" key="8">
    <source>
        <dbReference type="Pfam" id="PF13359"/>
    </source>
</evidence>
<accession>A0A6P8YEZ6</accession>
<reference evidence="10" key="1">
    <citation type="submission" date="2025-08" db="UniProtKB">
        <authorList>
            <consortium name="RefSeq"/>
        </authorList>
    </citation>
    <scope>IDENTIFICATION</scope>
    <source>
        <tissue evidence="10">Total insect</tissue>
    </source>
</reference>
<dbReference type="GO" id="GO:0005634">
    <property type="term" value="C:nucleus"/>
    <property type="evidence" value="ECO:0007669"/>
    <property type="project" value="UniProtKB-SubCell"/>
</dbReference>
<organism evidence="10">
    <name type="scientific">Thrips palmi</name>
    <name type="common">Melon thrips</name>
    <dbReference type="NCBI Taxonomy" id="161013"/>
    <lineage>
        <taxon>Eukaryota</taxon>
        <taxon>Metazoa</taxon>
        <taxon>Ecdysozoa</taxon>
        <taxon>Arthropoda</taxon>
        <taxon>Hexapoda</taxon>
        <taxon>Insecta</taxon>
        <taxon>Pterygota</taxon>
        <taxon>Neoptera</taxon>
        <taxon>Paraneoptera</taxon>
        <taxon>Thysanoptera</taxon>
        <taxon>Terebrantia</taxon>
        <taxon>Thripoidea</taxon>
        <taxon>Thripidae</taxon>
        <taxon>Thrips</taxon>
    </lineage>
</organism>
<sequence>MEFDYFGDRPHNVALEHRRRLNLQIHERFRIRDNNDPLQTLSVTEFVRLYRIPQHAVVELANVLRPYFPQRRSPHQIPLIRKILVALSFYGVGPYQRLAGRSVDCSVSQTSSSRIIREVTLALNHPEILTQYIRFPLTHEERAPVIQSNERLGMPRVLGFMDGFLQRVSHLPKDGDRQSFFCRKGFTALNVQIICDADLRIMNVDARWPGSLTDNTIWTASAARNVVEHAYWEDRCWLLGDSGYYTAPWLHIPLIHAAPGTPEYVYTRLHCHCRNAVERCIGVLKERWRLLSCDRCINYGDAGYAGMFVNACCVLHNFCIARGVPNPRPRLEREPPVLADDYNDLPENIRLRGLAEMQYLIDYANQRENMNAL</sequence>
<evidence type="ECO:0000256" key="6">
    <source>
        <dbReference type="ARBA" id="ARBA00022801"/>
    </source>
</evidence>
<dbReference type="GO" id="GO:0046872">
    <property type="term" value="F:metal ion binding"/>
    <property type="evidence" value="ECO:0007669"/>
    <property type="project" value="UniProtKB-KW"/>
</dbReference>
<dbReference type="InterPro" id="IPR045249">
    <property type="entry name" value="HARBI1-like"/>
</dbReference>
<dbReference type="InterPro" id="IPR027806">
    <property type="entry name" value="HARBI1_dom"/>
</dbReference>